<evidence type="ECO:0000256" key="4">
    <source>
        <dbReference type="SAM" id="SignalP"/>
    </source>
</evidence>
<feature type="signal peptide" evidence="4">
    <location>
        <begin position="1"/>
        <end position="17"/>
    </location>
</feature>
<dbReference type="EMBL" id="JACCEV010000001">
    <property type="protein sequence ID" value="NYT84071.1"/>
    <property type="molecule type" value="Genomic_DNA"/>
</dbReference>
<comment type="similarity">
    <text evidence="2">Belongs to the bacterial solute-binding protein SsuA/TauA family.</text>
</comment>
<dbReference type="GO" id="GO:0042597">
    <property type="term" value="C:periplasmic space"/>
    <property type="evidence" value="ECO:0007669"/>
    <property type="project" value="UniProtKB-SubCell"/>
</dbReference>
<feature type="domain" description="SsuA/THI5-like" evidence="5">
    <location>
        <begin position="32"/>
        <end position="240"/>
    </location>
</feature>
<evidence type="ECO:0000313" key="6">
    <source>
        <dbReference type="EMBL" id="NYT84071.1"/>
    </source>
</evidence>
<dbReference type="Proteomes" id="UP000554144">
    <property type="component" value="Unassembled WGS sequence"/>
</dbReference>
<dbReference type="PANTHER" id="PTHR30024:SF47">
    <property type="entry name" value="TAURINE-BINDING PERIPLASMIC PROTEIN"/>
    <property type="match status" value="1"/>
</dbReference>
<dbReference type="PANTHER" id="PTHR30024">
    <property type="entry name" value="ALIPHATIC SULFONATES-BINDING PROTEIN-RELATED"/>
    <property type="match status" value="1"/>
</dbReference>
<evidence type="ECO:0000313" key="7">
    <source>
        <dbReference type="Proteomes" id="UP000554144"/>
    </source>
</evidence>
<dbReference type="AlphaFoldDB" id="A0A853GPP7"/>
<comment type="caution">
    <text evidence="6">The sequence shown here is derived from an EMBL/GenBank/DDBJ whole genome shotgun (WGS) entry which is preliminary data.</text>
</comment>
<evidence type="ECO:0000256" key="2">
    <source>
        <dbReference type="ARBA" id="ARBA00010742"/>
    </source>
</evidence>
<dbReference type="SUPFAM" id="SSF53850">
    <property type="entry name" value="Periplasmic binding protein-like II"/>
    <property type="match status" value="1"/>
</dbReference>
<name>A0A853GPP7_9BURK</name>
<keyword evidence="7" id="KW-1185">Reference proteome</keyword>
<sequence length="317" mass="34061">MRSLLVSGVLAASHASAMNLTVTHWADGMYGTPFAVALEKGFFKDAGVDVTGFITSKGGGTTVRNALAADVPYGEVALSAAIAAIKQGVKLTIVHAGVISLADNVWVAMKDSPLSSITDLKGKRLGYSSPKSVTDMVSTIALTNRGLLKDVERKTVGSLSSAYTALREGGVDVIYMTEPVLSREKDNIKIVFKSGDEIPKMTQTVGVVRSDYLKSNPDVIKAIIEGRRKGVEYLREHPDETAEILAKHYKMDVAITTSAINDILASKGTYWSTGKFDYEGMNAMLEGLVLVKAIEPGPFDWSEIVDESLLPADQRSK</sequence>
<dbReference type="Gene3D" id="3.40.190.10">
    <property type="entry name" value="Periplasmic binding protein-like II"/>
    <property type="match status" value="2"/>
</dbReference>
<keyword evidence="3 4" id="KW-0732">Signal</keyword>
<reference evidence="6 7" key="1">
    <citation type="submission" date="2020-07" db="EMBL/GenBank/DDBJ databases">
        <title>Taxonomic revisions and descriptions of new bacterial species based on genomic comparisons in the high-G+C-content subgroup of the family Alcaligenaceae.</title>
        <authorList>
            <person name="Szabo A."/>
            <person name="Felfoldi T."/>
        </authorList>
    </citation>
    <scope>NUCLEOTIDE SEQUENCE [LARGE SCALE GENOMIC DNA]</scope>
    <source>
        <strain evidence="6 7">DSM 25667</strain>
    </source>
</reference>
<feature type="chain" id="PRO_5032930486" evidence="4">
    <location>
        <begin position="18"/>
        <end position="317"/>
    </location>
</feature>
<dbReference type="InterPro" id="IPR015168">
    <property type="entry name" value="SsuA/THI5"/>
</dbReference>
<gene>
    <name evidence="6" type="ORF">H0A62_00520</name>
</gene>
<organism evidence="6 7">
    <name type="scientific">Pollutimonas harenae</name>
    <dbReference type="NCBI Taxonomy" id="657015"/>
    <lineage>
        <taxon>Bacteria</taxon>
        <taxon>Pseudomonadati</taxon>
        <taxon>Pseudomonadota</taxon>
        <taxon>Betaproteobacteria</taxon>
        <taxon>Burkholderiales</taxon>
        <taxon>Alcaligenaceae</taxon>
        <taxon>Pollutimonas</taxon>
    </lineage>
</organism>
<protein>
    <submittedName>
        <fullName evidence="6">ABC transporter substrate-binding protein</fullName>
    </submittedName>
</protein>
<evidence type="ECO:0000259" key="5">
    <source>
        <dbReference type="Pfam" id="PF09084"/>
    </source>
</evidence>
<evidence type="ECO:0000256" key="3">
    <source>
        <dbReference type="ARBA" id="ARBA00022729"/>
    </source>
</evidence>
<proteinExistence type="inferred from homology"/>
<dbReference type="Pfam" id="PF09084">
    <property type="entry name" value="NMT1"/>
    <property type="match status" value="1"/>
</dbReference>
<accession>A0A853GPP7</accession>
<comment type="subcellular location">
    <subcellularLocation>
        <location evidence="1">Periplasm</location>
    </subcellularLocation>
</comment>
<evidence type="ECO:0000256" key="1">
    <source>
        <dbReference type="ARBA" id="ARBA00004418"/>
    </source>
</evidence>